<feature type="transmembrane region" description="Helical" evidence="2">
    <location>
        <begin position="183"/>
        <end position="203"/>
    </location>
</feature>
<dbReference type="GeneID" id="92864053"/>
<keyword evidence="2" id="KW-0812">Transmembrane</keyword>
<dbReference type="AlphaFoldDB" id="B0G3L7"/>
<feature type="compositionally biased region" description="Polar residues" evidence="1">
    <location>
        <begin position="18"/>
        <end position="104"/>
    </location>
</feature>
<feature type="transmembrane region" description="Helical" evidence="2">
    <location>
        <begin position="209"/>
        <end position="226"/>
    </location>
</feature>
<sequence length="238" mass="26271">MSETITEENITTIDHASATETISGQKDTSAAENASGQEDTSASSSTTIQKDTSASKSSTIQEDTSASKSSTIQEDTSASGSTTARKNASVINNTTAPGTESAYNLDSEMDPFDKAEKERDSSGFFARFSAKIANIHSRREARLVRDEIILSRIPDKDLMEYLKLEQKRLESQQHAREIREKRIWIAFQMTIALIAAVLVIYFLKDSPAILISILYTAGLLIAFNIWNKHKDGRSPKDQ</sequence>
<dbReference type="Proteomes" id="UP000005359">
    <property type="component" value="Unassembled WGS sequence"/>
</dbReference>
<organism evidence="3 4">
    <name type="scientific">Dorea formicigenerans ATCC 27755</name>
    <dbReference type="NCBI Taxonomy" id="411461"/>
    <lineage>
        <taxon>Bacteria</taxon>
        <taxon>Bacillati</taxon>
        <taxon>Bacillota</taxon>
        <taxon>Clostridia</taxon>
        <taxon>Lachnospirales</taxon>
        <taxon>Lachnospiraceae</taxon>
        <taxon>Dorea</taxon>
    </lineage>
</organism>
<evidence type="ECO:0000256" key="2">
    <source>
        <dbReference type="SAM" id="Phobius"/>
    </source>
</evidence>
<reference evidence="3 4" key="2">
    <citation type="submission" date="2007-10" db="EMBL/GenBank/DDBJ databases">
        <authorList>
            <person name="Fulton L."/>
            <person name="Clifton S."/>
            <person name="Fulton B."/>
            <person name="Xu J."/>
            <person name="Minx P."/>
            <person name="Pepin K.H."/>
            <person name="Johnson M."/>
            <person name="Thiruvilangam P."/>
            <person name="Bhonagiri V."/>
            <person name="Nash W.E."/>
            <person name="Wang C."/>
            <person name="Mardis E.R."/>
            <person name="Wilson R.K."/>
        </authorList>
    </citation>
    <scope>NUCLEOTIDE SEQUENCE [LARGE SCALE GENOMIC DNA]</scope>
    <source>
        <strain evidence="3 4">ATCC 27755</strain>
    </source>
</reference>
<reference evidence="3 4" key="1">
    <citation type="submission" date="2007-10" db="EMBL/GenBank/DDBJ databases">
        <title>Draft genome sequence of Dorea formicigenerans(ATCC 27755).</title>
        <authorList>
            <person name="Sudarsanam P."/>
            <person name="Ley R."/>
            <person name="Guruge J."/>
            <person name="Turnbaugh P.J."/>
            <person name="Mahowald M."/>
            <person name="Liep D."/>
            <person name="Gordon J."/>
        </authorList>
    </citation>
    <scope>NUCLEOTIDE SEQUENCE [LARGE SCALE GENOMIC DNA]</scope>
    <source>
        <strain evidence="3 4">ATCC 27755</strain>
    </source>
</reference>
<protein>
    <recommendedName>
        <fullName evidence="5">DUF2335 domain-containing protein</fullName>
    </recommendedName>
</protein>
<keyword evidence="2" id="KW-0472">Membrane</keyword>
<evidence type="ECO:0000256" key="1">
    <source>
        <dbReference type="SAM" id="MobiDB-lite"/>
    </source>
</evidence>
<evidence type="ECO:0000313" key="4">
    <source>
        <dbReference type="Proteomes" id="UP000005359"/>
    </source>
</evidence>
<keyword evidence="2" id="KW-1133">Transmembrane helix</keyword>
<evidence type="ECO:0000313" key="3">
    <source>
        <dbReference type="EMBL" id="EDR47761.1"/>
    </source>
</evidence>
<dbReference type="EMBL" id="AAXA02000010">
    <property type="protein sequence ID" value="EDR47761.1"/>
    <property type="molecule type" value="Genomic_DNA"/>
</dbReference>
<name>B0G3L7_9FIRM</name>
<dbReference type="eggNOG" id="ENOG5033R3M">
    <property type="taxonomic scope" value="Bacteria"/>
</dbReference>
<feature type="region of interest" description="Disordered" evidence="1">
    <location>
        <begin position="1"/>
        <end position="106"/>
    </location>
</feature>
<dbReference type="PaxDb" id="411461-DORFOR_00843"/>
<proteinExistence type="predicted"/>
<evidence type="ECO:0008006" key="5">
    <source>
        <dbReference type="Google" id="ProtNLM"/>
    </source>
</evidence>
<dbReference type="RefSeq" id="WP_005331577.1">
    <property type="nucleotide sequence ID" value="NZ_AAXA02000010.1"/>
</dbReference>
<gene>
    <name evidence="3" type="ORF">DORFOR_00843</name>
</gene>
<feature type="compositionally biased region" description="Low complexity" evidence="1">
    <location>
        <begin position="1"/>
        <end position="13"/>
    </location>
</feature>
<comment type="caution">
    <text evidence="3">The sequence shown here is derived from an EMBL/GenBank/DDBJ whole genome shotgun (WGS) entry which is preliminary data.</text>
</comment>
<accession>B0G3L7</accession>